<keyword evidence="9 14" id="KW-0012">Acyltransferase</keyword>
<evidence type="ECO:0000256" key="7">
    <source>
        <dbReference type="ARBA" id="ARBA00023128"/>
    </source>
</evidence>
<evidence type="ECO:0000256" key="2">
    <source>
        <dbReference type="ARBA" id="ARBA00010524"/>
    </source>
</evidence>
<dbReference type="EMBL" id="JARKIF010000005">
    <property type="protein sequence ID" value="KAJ7638514.1"/>
    <property type="molecule type" value="Genomic_DNA"/>
</dbReference>
<dbReference type="PANTHER" id="PTHR12497">
    <property type="entry name" value="TAZ PROTEIN TAFAZZIN"/>
    <property type="match status" value="1"/>
</dbReference>
<dbReference type="InterPro" id="IPR002123">
    <property type="entry name" value="Plipid/glycerol_acylTrfase"/>
</dbReference>
<keyword evidence="6" id="KW-0443">Lipid metabolism</keyword>
<evidence type="ECO:0000313" key="15">
    <source>
        <dbReference type="Proteomes" id="UP001221142"/>
    </source>
</evidence>
<reference evidence="14" key="1">
    <citation type="submission" date="2023-03" db="EMBL/GenBank/DDBJ databases">
        <title>Massive genome expansion in bonnet fungi (Mycena s.s.) driven by repeated elements and novel gene families across ecological guilds.</title>
        <authorList>
            <consortium name="Lawrence Berkeley National Laboratory"/>
            <person name="Harder C.B."/>
            <person name="Miyauchi S."/>
            <person name="Viragh M."/>
            <person name="Kuo A."/>
            <person name="Thoen E."/>
            <person name="Andreopoulos B."/>
            <person name="Lu D."/>
            <person name="Skrede I."/>
            <person name="Drula E."/>
            <person name="Henrissat B."/>
            <person name="Morin E."/>
            <person name="Kohler A."/>
            <person name="Barry K."/>
            <person name="LaButti K."/>
            <person name="Morin E."/>
            <person name="Salamov A."/>
            <person name="Lipzen A."/>
            <person name="Mereny Z."/>
            <person name="Hegedus B."/>
            <person name="Baldrian P."/>
            <person name="Stursova M."/>
            <person name="Weitz H."/>
            <person name="Taylor A."/>
            <person name="Grigoriev I.V."/>
            <person name="Nagy L.G."/>
            <person name="Martin F."/>
            <person name="Kauserud H."/>
        </authorList>
    </citation>
    <scope>NUCLEOTIDE SEQUENCE</scope>
    <source>
        <strain evidence="14">9284</strain>
    </source>
</reference>
<name>A0AAD7C424_9AGAR</name>
<dbReference type="InterPro" id="IPR000872">
    <property type="entry name" value="Tafazzin"/>
</dbReference>
<dbReference type="GO" id="GO:0005741">
    <property type="term" value="C:mitochondrial outer membrane"/>
    <property type="evidence" value="ECO:0007669"/>
    <property type="project" value="UniProtKB-SubCell"/>
</dbReference>
<dbReference type="GO" id="GO:0005743">
    <property type="term" value="C:mitochondrial inner membrane"/>
    <property type="evidence" value="ECO:0007669"/>
    <property type="project" value="UniProtKB-SubCell"/>
</dbReference>
<dbReference type="Proteomes" id="UP001221142">
    <property type="component" value="Unassembled WGS sequence"/>
</dbReference>
<accession>A0AAD7C424</accession>
<comment type="catalytic activity">
    <reaction evidence="11">
        <text>1'-[1,2-diacyl-sn-glycero-3-phospho],3'-[1-acyl-sn-glycero-3-phospho]-glycerol + a 1,2-diacyl-sn-glycero-3-phosphocholine = a cardiolipin + a 1-acyl-sn-glycero-3-phosphocholine</text>
        <dbReference type="Rhea" id="RHEA:33731"/>
        <dbReference type="ChEBI" id="CHEBI:57643"/>
        <dbReference type="ChEBI" id="CHEBI:58168"/>
        <dbReference type="ChEBI" id="CHEBI:62237"/>
        <dbReference type="ChEBI" id="CHEBI:64743"/>
    </reaction>
    <physiologicalReaction direction="left-to-right" evidence="11">
        <dbReference type="Rhea" id="RHEA:33732"/>
    </physiologicalReaction>
    <physiologicalReaction direction="right-to-left" evidence="11">
        <dbReference type="Rhea" id="RHEA:33733"/>
    </physiologicalReaction>
</comment>
<dbReference type="SMART" id="SM00563">
    <property type="entry name" value="PlsC"/>
    <property type="match status" value="1"/>
</dbReference>
<dbReference type="GO" id="GO:0035965">
    <property type="term" value="P:cardiolipin acyl-chain remodeling"/>
    <property type="evidence" value="ECO:0007669"/>
    <property type="project" value="TreeGrafter"/>
</dbReference>
<dbReference type="SUPFAM" id="SSF69593">
    <property type="entry name" value="Glycerol-3-phosphate (1)-acyltransferase"/>
    <property type="match status" value="1"/>
</dbReference>
<keyword evidence="5" id="KW-0999">Mitochondrion inner membrane</keyword>
<comment type="subcellular location">
    <subcellularLocation>
        <location evidence="1">Mitochondrion inner membrane</location>
        <topology evidence="1">Peripheral membrane protein</topology>
        <orientation evidence="1">Intermembrane side</orientation>
    </subcellularLocation>
    <subcellularLocation>
        <location evidence="10">Mitochondrion outer membrane</location>
        <topology evidence="10">Peripheral membrane protein</topology>
        <orientation evidence="10">Intermembrane side</orientation>
    </subcellularLocation>
</comment>
<evidence type="ECO:0000256" key="12">
    <source>
        <dbReference type="RuleBase" id="RU365062"/>
    </source>
</evidence>
<evidence type="ECO:0000256" key="9">
    <source>
        <dbReference type="ARBA" id="ARBA00023315"/>
    </source>
</evidence>
<evidence type="ECO:0000256" key="11">
    <source>
        <dbReference type="ARBA" id="ARBA00047906"/>
    </source>
</evidence>
<dbReference type="CDD" id="cd07989">
    <property type="entry name" value="LPLAT_AGPAT-like"/>
    <property type="match status" value="1"/>
</dbReference>
<evidence type="ECO:0000313" key="14">
    <source>
        <dbReference type="EMBL" id="KAJ7638514.1"/>
    </source>
</evidence>
<evidence type="ECO:0000256" key="8">
    <source>
        <dbReference type="ARBA" id="ARBA00023136"/>
    </source>
</evidence>
<dbReference type="GO" id="GO:0047184">
    <property type="term" value="F:1-acylglycerophosphocholine O-acyltransferase activity"/>
    <property type="evidence" value="ECO:0007669"/>
    <property type="project" value="TreeGrafter"/>
</dbReference>
<keyword evidence="3" id="KW-0808">Transferase</keyword>
<dbReference type="AlphaFoldDB" id="A0AAD7C424"/>
<evidence type="ECO:0000256" key="3">
    <source>
        <dbReference type="ARBA" id="ARBA00022679"/>
    </source>
</evidence>
<evidence type="ECO:0000259" key="13">
    <source>
        <dbReference type="SMART" id="SM00563"/>
    </source>
</evidence>
<gene>
    <name evidence="14" type="ORF">FB45DRAFT_903100</name>
</gene>
<evidence type="ECO:0000256" key="4">
    <source>
        <dbReference type="ARBA" id="ARBA00022787"/>
    </source>
</evidence>
<sequence length="251" mass="27898">MLVVTPTVQLTCKLALNSFASVSVNGLSHITSALENVQQTGLLTLANHISTLDDPMAWGVLPTKYFLRSHTARWTLGASDIMFTNPLFSTFFRSGQVLETVRGNGIYQPSVDAAIEKLNRGNWVHLFCEGKVNQPDTYLQENGLTRLPRFKWGVGRVLTEVSKLPPIIPIWLSGFERLMPEGRPFPYKYLPRPGQHLSVTFGEPLDLRELEALRASDATPEQLRIRITSIVHDAVEALGHSVSGPLLTRTP</sequence>
<dbReference type="PANTHER" id="PTHR12497:SF0">
    <property type="entry name" value="TAFAZZIN"/>
    <property type="match status" value="1"/>
</dbReference>
<evidence type="ECO:0000256" key="6">
    <source>
        <dbReference type="ARBA" id="ARBA00023098"/>
    </source>
</evidence>
<keyword evidence="7" id="KW-0496">Mitochondrion</keyword>
<comment type="caution">
    <text evidence="14">The sequence shown here is derived from an EMBL/GenBank/DDBJ whole genome shotgun (WGS) entry which is preliminary data.</text>
</comment>
<dbReference type="PRINTS" id="PR00979">
    <property type="entry name" value="TAFAZZIN"/>
</dbReference>
<evidence type="ECO:0000256" key="1">
    <source>
        <dbReference type="ARBA" id="ARBA00004137"/>
    </source>
</evidence>
<organism evidence="14 15">
    <name type="scientific">Roridomyces roridus</name>
    <dbReference type="NCBI Taxonomy" id="1738132"/>
    <lineage>
        <taxon>Eukaryota</taxon>
        <taxon>Fungi</taxon>
        <taxon>Dikarya</taxon>
        <taxon>Basidiomycota</taxon>
        <taxon>Agaricomycotina</taxon>
        <taxon>Agaricomycetes</taxon>
        <taxon>Agaricomycetidae</taxon>
        <taxon>Agaricales</taxon>
        <taxon>Marasmiineae</taxon>
        <taxon>Mycenaceae</taxon>
        <taxon>Roridomyces</taxon>
    </lineage>
</organism>
<feature type="domain" description="Phospholipid/glycerol acyltransferase" evidence="13">
    <location>
        <begin position="42"/>
        <end position="175"/>
    </location>
</feature>
<proteinExistence type="inferred from homology"/>
<protein>
    <recommendedName>
        <fullName evidence="12">Tafazzin family protein</fullName>
    </recommendedName>
</protein>
<keyword evidence="4" id="KW-1000">Mitochondrion outer membrane</keyword>
<dbReference type="GO" id="GO:0007007">
    <property type="term" value="P:inner mitochondrial membrane organization"/>
    <property type="evidence" value="ECO:0007669"/>
    <property type="project" value="TreeGrafter"/>
</dbReference>
<keyword evidence="8" id="KW-0472">Membrane</keyword>
<evidence type="ECO:0000256" key="10">
    <source>
        <dbReference type="ARBA" id="ARBA00024323"/>
    </source>
</evidence>
<dbReference type="Pfam" id="PF01553">
    <property type="entry name" value="Acyltransferase"/>
    <property type="match status" value="1"/>
</dbReference>
<evidence type="ECO:0000256" key="5">
    <source>
        <dbReference type="ARBA" id="ARBA00022792"/>
    </source>
</evidence>
<comment type="similarity">
    <text evidence="2 12">Belongs to the taffazin family.</text>
</comment>
<keyword evidence="15" id="KW-1185">Reference proteome</keyword>